<accession>A0ABM4CBK2</accession>
<keyword evidence="1" id="KW-1185">Reference proteome</keyword>
<dbReference type="Proteomes" id="UP001652625">
    <property type="component" value="Chromosome 08"/>
</dbReference>
<dbReference type="GeneID" id="136083569"/>
<dbReference type="RefSeq" id="XP_065659045.1">
    <property type="nucleotide sequence ID" value="XM_065802973.1"/>
</dbReference>
<proteinExistence type="predicted"/>
<reference evidence="2" key="1">
    <citation type="submission" date="2025-08" db="UniProtKB">
        <authorList>
            <consortium name="RefSeq"/>
        </authorList>
    </citation>
    <scope>IDENTIFICATION</scope>
</reference>
<evidence type="ECO:0000313" key="1">
    <source>
        <dbReference type="Proteomes" id="UP001652625"/>
    </source>
</evidence>
<organism evidence="1 2">
    <name type="scientific">Hydra vulgaris</name>
    <name type="common">Hydra</name>
    <name type="synonym">Hydra attenuata</name>
    <dbReference type="NCBI Taxonomy" id="6087"/>
    <lineage>
        <taxon>Eukaryota</taxon>
        <taxon>Metazoa</taxon>
        <taxon>Cnidaria</taxon>
        <taxon>Hydrozoa</taxon>
        <taxon>Hydroidolina</taxon>
        <taxon>Anthoathecata</taxon>
        <taxon>Aplanulata</taxon>
        <taxon>Hydridae</taxon>
        <taxon>Hydra</taxon>
    </lineage>
</organism>
<gene>
    <name evidence="2" type="primary">LOC136083569</name>
</gene>
<protein>
    <submittedName>
        <fullName evidence="2">Uncharacterized protein LOC136083569</fullName>
    </submittedName>
</protein>
<name>A0ABM4CBK2_HYDVU</name>
<evidence type="ECO:0000313" key="2">
    <source>
        <dbReference type="RefSeq" id="XP_065659045.1"/>
    </source>
</evidence>
<sequence length="498" mass="56593">MRNCISFQLVREYIKGRGVPHTCCKSNALSNIIDISESLGEKNAEQIVSGLLKRKMECENIVSGQQFMLSTGGLLLSVTVGVNKIKSKRKKENQISFQTIMELANELELFKNKTKKLCSTLWRNVTGVVESSINIKMTELEETLDSLYECKTEELVDGNQTVFRDIVYVKNTTEFIKFTTEKRGIDNLNAMVRISIDGGQNFLKVIINVFDPKNHYSSSEIYEDSGIKRCYILAIVELVSEDNGNLQKLLAPLKLEEVNFSLAFDLKCANSIFRLSGHSGKYACLYCEGECSLETGKLRTLGSIDLCYDQYVCDGKKRLKMQEYKNVINPCLIYLQEKQETLLEHIVPPPELHILMGVVDKFCVWPPFENWLKTHYILMRGYHGVGLDGNNANRIMSLLDVLERDVTFAAAINILPIVNCLRKFLLIKSAVFDSELGIDISVKIEDFKSSLFNLQLYTKDIFDYNLTVSWKIHILVCHILPFVDHNNTSLGNYAEQCG</sequence>